<evidence type="ECO:0000313" key="3">
    <source>
        <dbReference type="EMBL" id="CAB5219551.1"/>
    </source>
</evidence>
<accession>A0A6J7WND9</accession>
<evidence type="ECO:0000313" key="2">
    <source>
        <dbReference type="EMBL" id="CAB4128735.1"/>
    </source>
</evidence>
<dbReference type="EMBL" id="LR798276">
    <property type="protein sequence ID" value="CAB5219551.1"/>
    <property type="molecule type" value="Genomic_DNA"/>
</dbReference>
<proteinExistence type="predicted"/>
<organism evidence="3">
    <name type="scientific">uncultured Caudovirales phage</name>
    <dbReference type="NCBI Taxonomy" id="2100421"/>
    <lineage>
        <taxon>Viruses</taxon>
        <taxon>Duplodnaviria</taxon>
        <taxon>Heunggongvirae</taxon>
        <taxon>Uroviricota</taxon>
        <taxon>Caudoviricetes</taxon>
        <taxon>Peduoviridae</taxon>
        <taxon>Maltschvirus</taxon>
        <taxon>Maltschvirus maltsch</taxon>
    </lineage>
</organism>
<feature type="region of interest" description="Disordered" evidence="1">
    <location>
        <begin position="51"/>
        <end position="74"/>
    </location>
</feature>
<name>A0A6J7WND9_9CAUD</name>
<dbReference type="EMBL" id="LR796220">
    <property type="protein sequence ID" value="CAB4128735.1"/>
    <property type="molecule type" value="Genomic_DNA"/>
</dbReference>
<sequence length="74" mass="8143">MESRFGTKLFLRPLDTPPEGYLASMASGSNPIKEQELRVAEEQHKLKIAQIEAKHSAKGKPASRKPASKKVKNG</sequence>
<gene>
    <name evidence="2" type="ORF">UFOVP110_72</name>
    <name evidence="3" type="ORF">UFOVP223_92</name>
</gene>
<feature type="compositionally biased region" description="Basic residues" evidence="1">
    <location>
        <begin position="56"/>
        <end position="74"/>
    </location>
</feature>
<protein>
    <submittedName>
        <fullName evidence="3">Uncharacterized protein</fullName>
    </submittedName>
</protein>
<evidence type="ECO:0000256" key="1">
    <source>
        <dbReference type="SAM" id="MobiDB-lite"/>
    </source>
</evidence>
<reference evidence="3" key="1">
    <citation type="submission" date="2020-05" db="EMBL/GenBank/DDBJ databases">
        <authorList>
            <person name="Chiriac C."/>
            <person name="Salcher M."/>
            <person name="Ghai R."/>
            <person name="Kavagutti S V."/>
        </authorList>
    </citation>
    <scope>NUCLEOTIDE SEQUENCE</scope>
</reference>